<comment type="similarity">
    <text evidence="2">Belongs to the cation diffusion facilitator (CDF) transporter (TC 2.A.4) family. SLC30A subfamily.</text>
</comment>
<accession>A0A1I2U242</accession>
<feature type="transmembrane region" description="Helical" evidence="9">
    <location>
        <begin position="79"/>
        <end position="97"/>
    </location>
</feature>
<feature type="transmembrane region" description="Helical" evidence="9">
    <location>
        <begin position="143"/>
        <end position="166"/>
    </location>
</feature>
<dbReference type="EMBL" id="FOPC01000006">
    <property type="protein sequence ID" value="SFG68956.1"/>
    <property type="molecule type" value="Genomic_DNA"/>
</dbReference>
<dbReference type="GO" id="GO:0005886">
    <property type="term" value="C:plasma membrane"/>
    <property type="evidence" value="ECO:0007669"/>
    <property type="project" value="TreeGrafter"/>
</dbReference>
<evidence type="ECO:0000259" key="10">
    <source>
        <dbReference type="Pfam" id="PF01545"/>
    </source>
</evidence>
<evidence type="ECO:0000313" key="13">
    <source>
        <dbReference type="Proteomes" id="UP000199642"/>
    </source>
</evidence>
<sequence>MSNHHHHTSGNLKLAFFLNLGFTVIEFIGGILVNSVAILSDAVHDLGDSVSLGLAWYLDQKSHQKANKIFTFGYGRFSLLGALINALILILGSFFVLSEALNRLFNPEPSNATGMILLALLGVLVNGFAAWKVSHGKSQNEKVISWHLLEDVLGWVTVLIGAIILYFYDIPWLDPALSIAITLFILWNVFKNLKETMLIFLQGSPKGISVAQIEQKLLLHPKVNSIHHVHTWSLDGENHVFTAHICLKEIDNLEELRKSKISIQQLLKSYSFIHFTIEWELPGDNCTIQSKDN</sequence>
<feature type="transmembrane region" description="Helical" evidence="9">
    <location>
        <begin position="172"/>
        <end position="190"/>
    </location>
</feature>
<evidence type="ECO:0000256" key="1">
    <source>
        <dbReference type="ARBA" id="ARBA00004141"/>
    </source>
</evidence>
<dbReference type="OrthoDB" id="9809646at2"/>
<dbReference type="Proteomes" id="UP000199642">
    <property type="component" value="Unassembled WGS sequence"/>
</dbReference>
<feature type="domain" description="Cation efflux protein transmembrane" evidence="10">
    <location>
        <begin position="12"/>
        <end position="200"/>
    </location>
</feature>
<evidence type="ECO:0000256" key="4">
    <source>
        <dbReference type="ARBA" id="ARBA00022692"/>
    </source>
</evidence>
<dbReference type="InterPro" id="IPR036837">
    <property type="entry name" value="Cation_efflux_CTD_sf"/>
</dbReference>
<feature type="transmembrane region" description="Helical" evidence="9">
    <location>
        <begin position="112"/>
        <end position="131"/>
    </location>
</feature>
<dbReference type="InterPro" id="IPR002524">
    <property type="entry name" value="Cation_efflux"/>
</dbReference>
<evidence type="ECO:0000259" key="11">
    <source>
        <dbReference type="Pfam" id="PF16916"/>
    </source>
</evidence>
<evidence type="ECO:0000256" key="9">
    <source>
        <dbReference type="SAM" id="Phobius"/>
    </source>
</evidence>
<keyword evidence="8 9" id="KW-0472">Membrane</keyword>
<dbReference type="Pfam" id="PF16916">
    <property type="entry name" value="ZT_dimer"/>
    <property type="match status" value="1"/>
</dbReference>
<gene>
    <name evidence="12" type="ORF">SAMN04487988_106236</name>
</gene>
<evidence type="ECO:0000256" key="3">
    <source>
        <dbReference type="ARBA" id="ARBA00022448"/>
    </source>
</evidence>
<dbReference type="Gene3D" id="1.20.1510.10">
    <property type="entry name" value="Cation efflux protein transmembrane domain"/>
    <property type="match status" value="1"/>
</dbReference>
<dbReference type="GO" id="GO:0005385">
    <property type="term" value="F:zinc ion transmembrane transporter activity"/>
    <property type="evidence" value="ECO:0007669"/>
    <property type="project" value="TreeGrafter"/>
</dbReference>
<keyword evidence="5" id="KW-0862">Zinc</keyword>
<protein>
    <submittedName>
        <fullName evidence="12">Cobalt-zinc-cadmium efflux system protein</fullName>
    </submittedName>
</protein>
<dbReference type="InterPro" id="IPR027469">
    <property type="entry name" value="Cation_efflux_TMD_sf"/>
</dbReference>
<keyword evidence="3" id="KW-0813">Transport</keyword>
<dbReference type="Pfam" id="PF01545">
    <property type="entry name" value="Cation_efflux"/>
    <property type="match status" value="1"/>
</dbReference>
<proteinExistence type="inferred from homology"/>
<dbReference type="InterPro" id="IPR058533">
    <property type="entry name" value="Cation_efflux_TM"/>
</dbReference>
<keyword evidence="7" id="KW-0406">Ion transport</keyword>
<dbReference type="SUPFAM" id="SSF161111">
    <property type="entry name" value="Cation efflux protein transmembrane domain-like"/>
    <property type="match status" value="1"/>
</dbReference>
<dbReference type="STRING" id="435880.SAMN04487988_106236"/>
<feature type="domain" description="Cation efflux protein cytoplasmic" evidence="11">
    <location>
        <begin position="205"/>
        <end position="277"/>
    </location>
</feature>
<dbReference type="SUPFAM" id="SSF160240">
    <property type="entry name" value="Cation efflux protein cytoplasmic domain-like"/>
    <property type="match status" value="1"/>
</dbReference>
<evidence type="ECO:0000313" key="12">
    <source>
        <dbReference type="EMBL" id="SFG68956.1"/>
    </source>
</evidence>
<dbReference type="InterPro" id="IPR027470">
    <property type="entry name" value="Cation_efflux_CTD"/>
</dbReference>
<dbReference type="NCBIfam" id="TIGR01297">
    <property type="entry name" value="CDF"/>
    <property type="match status" value="1"/>
</dbReference>
<organism evidence="12 13">
    <name type="scientific">Algoriphagus hitonicola</name>
    <dbReference type="NCBI Taxonomy" id="435880"/>
    <lineage>
        <taxon>Bacteria</taxon>
        <taxon>Pseudomonadati</taxon>
        <taxon>Bacteroidota</taxon>
        <taxon>Cytophagia</taxon>
        <taxon>Cytophagales</taxon>
        <taxon>Cyclobacteriaceae</taxon>
        <taxon>Algoriphagus</taxon>
    </lineage>
</organism>
<dbReference type="AlphaFoldDB" id="A0A1I2U242"/>
<keyword evidence="13" id="KW-1185">Reference proteome</keyword>
<evidence type="ECO:0000256" key="6">
    <source>
        <dbReference type="ARBA" id="ARBA00022989"/>
    </source>
</evidence>
<keyword evidence="5" id="KW-0864">Zinc transport</keyword>
<name>A0A1I2U242_9BACT</name>
<dbReference type="PANTHER" id="PTHR11562:SF17">
    <property type="entry name" value="RE54080P-RELATED"/>
    <property type="match status" value="1"/>
</dbReference>
<evidence type="ECO:0000256" key="5">
    <source>
        <dbReference type="ARBA" id="ARBA00022906"/>
    </source>
</evidence>
<evidence type="ECO:0000256" key="8">
    <source>
        <dbReference type="ARBA" id="ARBA00023136"/>
    </source>
</evidence>
<keyword evidence="4 9" id="KW-0812">Transmembrane</keyword>
<keyword evidence="6 9" id="KW-1133">Transmembrane helix</keyword>
<evidence type="ECO:0000256" key="2">
    <source>
        <dbReference type="ARBA" id="ARBA00008873"/>
    </source>
</evidence>
<dbReference type="InterPro" id="IPR050681">
    <property type="entry name" value="CDF/SLC30A"/>
</dbReference>
<comment type="subcellular location">
    <subcellularLocation>
        <location evidence="1">Membrane</location>
        <topology evidence="1">Multi-pass membrane protein</topology>
    </subcellularLocation>
</comment>
<evidence type="ECO:0000256" key="7">
    <source>
        <dbReference type="ARBA" id="ARBA00023065"/>
    </source>
</evidence>
<feature type="transmembrane region" description="Helical" evidence="9">
    <location>
        <begin position="12"/>
        <end position="32"/>
    </location>
</feature>
<dbReference type="RefSeq" id="WP_092791379.1">
    <property type="nucleotide sequence ID" value="NZ_FOPC01000006.1"/>
</dbReference>
<dbReference type="PANTHER" id="PTHR11562">
    <property type="entry name" value="CATION EFFLUX PROTEIN/ ZINC TRANSPORTER"/>
    <property type="match status" value="1"/>
</dbReference>
<reference evidence="13" key="1">
    <citation type="submission" date="2016-10" db="EMBL/GenBank/DDBJ databases">
        <authorList>
            <person name="Varghese N."/>
            <person name="Submissions S."/>
        </authorList>
    </citation>
    <scope>NUCLEOTIDE SEQUENCE [LARGE SCALE GENOMIC DNA]</scope>
    <source>
        <strain evidence="13">DSM 19315</strain>
    </source>
</reference>